<dbReference type="EMBL" id="JANPWB010000004">
    <property type="protein sequence ID" value="KAJ1191788.1"/>
    <property type="molecule type" value="Genomic_DNA"/>
</dbReference>
<accession>A0AAV7USF0</accession>
<protein>
    <submittedName>
        <fullName evidence="1">Uncharacterized protein</fullName>
    </submittedName>
</protein>
<evidence type="ECO:0000313" key="1">
    <source>
        <dbReference type="EMBL" id="KAJ1191788.1"/>
    </source>
</evidence>
<proteinExistence type="predicted"/>
<organism evidence="1 2">
    <name type="scientific">Pleurodeles waltl</name>
    <name type="common">Iberian ribbed newt</name>
    <dbReference type="NCBI Taxonomy" id="8319"/>
    <lineage>
        <taxon>Eukaryota</taxon>
        <taxon>Metazoa</taxon>
        <taxon>Chordata</taxon>
        <taxon>Craniata</taxon>
        <taxon>Vertebrata</taxon>
        <taxon>Euteleostomi</taxon>
        <taxon>Amphibia</taxon>
        <taxon>Batrachia</taxon>
        <taxon>Caudata</taxon>
        <taxon>Salamandroidea</taxon>
        <taxon>Salamandridae</taxon>
        <taxon>Pleurodelinae</taxon>
        <taxon>Pleurodeles</taxon>
    </lineage>
</organism>
<evidence type="ECO:0000313" key="2">
    <source>
        <dbReference type="Proteomes" id="UP001066276"/>
    </source>
</evidence>
<dbReference type="Proteomes" id="UP001066276">
    <property type="component" value="Chromosome 2_2"/>
</dbReference>
<reference evidence="1" key="1">
    <citation type="journal article" date="2022" name="bioRxiv">
        <title>Sequencing and chromosome-scale assembly of the giantPleurodeles waltlgenome.</title>
        <authorList>
            <person name="Brown T."/>
            <person name="Elewa A."/>
            <person name="Iarovenko S."/>
            <person name="Subramanian E."/>
            <person name="Araus A.J."/>
            <person name="Petzold A."/>
            <person name="Susuki M."/>
            <person name="Suzuki K.-i.T."/>
            <person name="Hayashi T."/>
            <person name="Toyoda A."/>
            <person name="Oliveira C."/>
            <person name="Osipova E."/>
            <person name="Leigh N.D."/>
            <person name="Simon A."/>
            <person name="Yun M.H."/>
        </authorList>
    </citation>
    <scope>NUCLEOTIDE SEQUENCE</scope>
    <source>
        <strain evidence="1">20211129_DDA</strain>
        <tissue evidence="1">Liver</tissue>
    </source>
</reference>
<gene>
    <name evidence="1" type="ORF">NDU88_001103</name>
</gene>
<keyword evidence="2" id="KW-1185">Reference proteome</keyword>
<sequence>MYRGHPGVSLCVYRRWERSHLSHPTRGLSPAALFSAQGDWSVLYFRFSVTGCQEPQRLRVSDLGVPVTPSNRDILLISGGP</sequence>
<name>A0AAV7USF0_PLEWA</name>
<comment type="caution">
    <text evidence="1">The sequence shown here is derived from an EMBL/GenBank/DDBJ whole genome shotgun (WGS) entry which is preliminary data.</text>
</comment>
<dbReference type="AlphaFoldDB" id="A0AAV7USF0"/>